<dbReference type="GO" id="GO:0004497">
    <property type="term" value="F:monooxygenase activity"/>
    <property type="evidence" value="ECO:0007669"/>
    <property type="project" value="InterPro"/>
</dbReference>
<dbReference type="GeneID" id="85446983"/>
<dbReference type="EMBL" id="JAHLJV010000031">
    <property type="protein sequence ID" value="KAK1590393.1"/>
    <property type="molecule type" value="Genomic_DNA"/>
</dbReference>
<accession>A0AAD8PZD5</accession>
<gene>
    <name evidence="2" type="ORF">LY79DRAFT_659463</name>
</gene>
<evidence type="ECO:0000313" key="2">
    <source>
        <dbReference type="EMBL" id="KAK1590393.1"/>
    </source>
</evidence>
<dbReference type="InterPro" id="IPR001128">
    <property type="entry name" value="Cyt_P450"/>
</dbReference>
<dbReference type="AlphaFoldDB" id="A0AAD8PZD5"/>
<protein>
    <submittedName>
        <fullName evidence="2">Uncharacterized protein</fullName>
    </submittedName>
</protein>
<reference evidence="2" key="1">
    <citation type="submission" date="2021-06" db="EMBL/GenBank/DDBJ databases">
        <title>Comparative genomics, transcriptomics and evolutionary studies reveal genomic signatures of adaptation to plant cell wall in hemibiotrophic fungi.</title>
        <authorList>
            <consortium name="DOE Joint Genome Institute"/>
            <person name="Baroncelli R."/>
            <person name="Diaz J.F."/>
            <person name="Benocci T."/>
            <person name="Peng M."/>
            <person name="Battaglia E."/>
            <person name="Haridas S."/>
            <person name="Andreopoulos W."/>
            <person name="Labutti K."/>
            <person name="Pangilinan J."/>
            <person name="Floch G.L."/>
            <person name="Makela M.R."/>
            <person name="Henrissat B."/>
            <person name="Grigoriev I.V."/>
            <person name="Crouch J.A."/>
            <person name="De Vries R.P."/>
            <person name="Sukno S.A."/>
            <person name="Thon M.R."/>
        </authorList>
    </citation>
    <scope>NUCLEOTIDE SEQUENCE</scope>
    <source>
        <strain evidence="2">CBS 125086</strain>
    </source>
</reference>
<evidence type="ECO:0000256" key="1">
    <source>
        <dbReference type="SAM" id="MobiDB-lite"/>
    </source>
</evidence>
<evidence type="ECO:0000313" key="3">
    <source>
        <dbReference type="Proteomes" id="UP001230504"/>
    </source>
</evidence>
<dbReference type="Proteomes" id="UP001230504">
    <property type="component" value="Unassembled WGS sequence"/>
</dbReference>
<comment type="caution">
    <text evidence="2">The sequence shown here is derived from an EMBL/GenBank/DDBJ whole genome shotgun (WGS) entry which is preliminary data.</text>
</comment>
<dbReference type="GO" id="GO:0016705">
    <property type="term" value="F:oxidoreductase activity, acting on paired donors, with incorporation or reduction of molecular oxygen"/>
    <property type="evidence" value="ECO:0007669"/>
    <property type="project" value="InterPro"/>
</dbReference>
<dbReference type="InterPro" id="IPR036396">
    <property type="entry name" value="Cyt_P450_sf"/>
</dbReference>
<organism evidence="2 3">
    <name type="scientific">Colletotrichum navitas</name>
    <dbReference type="NCBI Taxonomy" id="681940"/>
    <lineage>
        <taxon>Eukaryota</taxon>
        <taxon>Fungi</taxon>
        <taxon>Dikarya</taxon>
        <taxon>Ascomycota</taxon>
        <taxon>Pezizomycotina</taxon>
        <taxon>Sordariomycetes</taxon>
        <taxon>Hypocreomycetidae</taxon>
        <taxon>Glomerellales</taxon>
        <taxon>Glomerellaceae</taxon>
        <taxon>Colletotrichum</taxon>
        <taxon>Colletotrichum graminicola species complex</taxon>
    </lineage>
</organism>
<proteinExistence type="predicted"/>
<dbReference type="Pfam" id="PF00067">
    <property type="entry name" value="p450"/>
    <property type="match status" value="1"/>
</dbReference>
<name>A0AAD8PZD5_9PEZI</name>
<dbReference type="SUPFAM" id="SSF48264">
    <property type="entry name" value="Cytochrome P450"/>
    <property type="match status" value="1"/>
</dbReference>
<dbReference type="GO" id="GO:0005506">
    <property type="term" value="F:iron ion binding"/>
    <property type="evidence" value="ECO:0007669"/>
    <property type="project" value="InterPro"/>
</dbReference>
<sequence length="120" mass="12929">MGRSQAIWGPTASTFDPGRWITPYQGRDGDVSASSLPTEDLIRSPRGTLNEHGGAAKGHQYGMLTFLKGPKGCTGERFVKAEMRRVVAVLVAGFQWTPAQTHEPEQVGILVIKPAGRIAV</sequence>
<dbReference type="GO" id="GO:0020037">
    <property type="term" value="F:heme binding"/>
    <property type="evidence" value="ECO:0007669"/>
    <property type="project" value="InterPro"/>
</dbReference>
<keyword evidence="3" id="KW-1185">Reference proteome</keyword>
<feature type="region of interest" description="Disordered" evidence="1">
    <location>
        <begin position="24"/>
        <end position="45"/>
    </location>
</feature>
<dbReference type="Gene3D" id="1.10.630.10">
    <property type="entry name" value="Cytochrome P450"/>
    <property type="match status" value="1"/>
</dbReference>
<dbReference type="RefSeq" id="XP_060413881.1">
    <property type="nucleotide sequence ID" value="XM_060562743.1"/>
</dbReference>